<evidence type="ECO:0000256" key="3">
    <source>
        <dbReference type="ARBA" id="ARBA00023139"/>
    </source>
</evidence>
<comment type="function">
    <text evidence="6">Part of the outer membrane protein assembly complex, which is involved in assembly and insertion of beta-barrel proteins into the outer membrane.</text>
</comment>
<dbReference type="PANTHER" id="PTHR37423">
    <property type="entry name" value="SOLUBLE LYTIC MUREIN TRANSGLYCOSYLASE-RELATED"/>
    <property type="match status" value="1"/>
</dbReference>
<evidence type="ECO:0000256" key="5">
    <source>
        <dbReference type="ARBA" id="ARBA00023288"/>
    </source>
</evidence>
<feature type="chain" id="PRO_5046798308" description="Outer membrane protein assembly factor BamD" evidence="7">
    <location>
        <begin position="23"/>
        <end position="272"/>
    </location>
</feature>
<comment type="similarity">
    <text evidence="6">Belongs to the BamD family.</text>
</comment>
<comment type="subunit">
    <text evidence="6">Part of the Bam complex.</text>
</comment>
<keyword evidence="10" id="KW-1185">Reference proteome</keyword>
<keyword evidence="1 6" id="KW-0732">Signal</keyword>
<keyword evidence="3 6" id="KW-0564">Palmitate</keyword>
<keyword evidence="5 6" id="KW-0449">Lipoprotein</keyword>
<evidence type="ECO:0000256" key="7">
    <source>
        <dbReference type="SAM" id="SignalP"/>
    </source>
</evidence>
<evidence type="ECO:0000313" key="9">
    <source>
        <dbReference type="EMBL" id="QSI75478.1"/>
    </source>
</evidence>
<evidence type="ECO:0000256" key="4">
    <source>
        <dbReference type="ARBA" id="ARBA00023237"/>
    </source>
</evidence>
<dbReference type="HAMAP" id="MF_00922">
    <property type="entry name" value="OM_assembly_BamD"/>
    <property type="match status" value="1"/>
</dbReference>
<dbReference type="InterPro" id="IPR017689">
    <property type="entry name" value="BamD"/>
</dbReference>
<dbReference type="InterPro" id="IPR011990">
    <property type="entry name" value="TPR-like_helical_dom_sf"/>
</dbReference>
<evidence type="ECO:0000259" key="8">
    <source>
        <dbReference type="Pfam" id="PF13525"/>
    </source>
</evidence>
<dbReference type="Gene3D" id="1.25.40.10">
    <property type="entry name" value="Tetratricopeptide repeat domain"/>
    <property type="match status" value="1"/>
</dbReference>
<keyword evidence="2 6" id="KW-0472">Membrane</keyword>
<dbReference type="InterPro" id="IPR039565">
    <property type="entry name" value="BamD-like"/>
</dbReference>
<proteinExistence type="inferred from homology"/>
<evidence type="ECO:0000256" key="6">
    <source>
        <dbReference type="HAMAP-Rule" id="MF_00922"/>
    </source>
</evidence>
<dbReference type="SUPFAM" id="SSF48452">
    <property type="entry name" value="TPR-like"/>
    <property type="match status" value="1"/>
</dbReference>
<sequence>MPFLRARSVAASLLLSVSIAGCSTVSSWFESDKGGKIDQRPAEEIYADAKDNLESGSYDRAVKLFEQLEAKYPYGRYAQQAQLEIAYAYYRAQDPAQASAAIDRFIKLHPNHPNVDYAYYLKGLITFNEDQGFVGLIGQQDLTERDPKAALDSFQAFKELATRFPDSRYAEDAKVRMAYLVNALAKHEISVARYYQNRNAFLAAANRAQTTIKNFPNSPSVEDALAIMIFSYDKLGMKDLAADTRRVLALNYPQSRYNKDASPDARPWWKIW</sequence>
<dbReference type="Pfam" id="PF13525">
    <property type="entry name" value="YfiO"/>
    <property type="match status" value="1"/>
</dbReference>
<name>A0ABX7M3Y4_9RHOO</name>
<keyword evidence="4 6" id="KW-0998">Cell outer membrane</keyword>
<evidence type="ECO:0000256" key="1">
    <source>
        <dbReference type="ARBA" id="ARBA00022729"/>
    </source>
</evidence>
<dbReference type="PANTHER" id="PTHR37423:SF1">
    <property type="entry name" value="OUTER MEMBRANE PROTEIN ASSEMBLY FACTOR BAMD"/>
    <property type="match status" value="1"/>
</dbReference>
<organism evidence="9 10">
    <name type="scientific">Niveibacterium microcysteis</name>
    <dbReference type="NCBI Taxonomy" id="2811415"/>
    <lineage>
        <taxon>Bacteria</taxon>
        <taxon>Pseudomonadati</taxon>
        <taxon>Pseudomonadota</taxon>
        <taxon>Betaproteobacteria</taxon>
        <taxon>Rhodocyclales</taxon>
        <taxon>Rhodocyclaceae</taxon>
        <taxon>Niveibacterium</taxon>
    </lineage>
</organism>
<protein>
    <recommendedName>
        <fullName evidence="6">Outer membrane protein assembly factor BamD</fullName>
    </recommendedName>
</protein>
<dbReference type="PROSITE" id="PS51257">
    <property type="entry name" value="PROKAR_LIPOPROTEIN"/>
    <property type="match status" value="1"/>
</dbReference>
<feature type="domain" description="Outer membrane lipoprotein BamD-like" evidence="8">
    <location>
        <begin position="39"/>
        <end position="245"/>
    </location>
</feature>
<accession>A0ABX7M3Y4</accession>
<feature type="signal peptide" evidence="7">
    <location>
        <begin position="1"/>
        <end position="22"/>
    </location>
</feature>
<dbReference type="NCBIfam" id="TIGR03302">
    <property type="entry name" value="OM_YfiO"/>
    <property type="match status" value="1"/>
</dbReference>
<dbReference type="Proteomes" id="UP000663570">
    <property type="component" value="Chromosome"/>
</dbReference>
<dbReference type="CDD" id="cd15830">
    <property type="entry name" value="BamD"/>
    <property type="match status" value="1"/>
</dbReference>
<evidence type="ECO:0000256" key="2">
    <source>
        <dbReference type="ARBA" id="ARBA00023136"/>
    </source>
</evidence>
<comment type="subcellular location">
    <subcellularLocation>
        <location evidence="6">Cell outer membrane</location>
        <topology evidence="6">Lipid-anchor</topology>
    </subcellularLocation>
</comment>
<evidence type="ECO:0000313" key="10">
    <source>
        <dbReference type="Proteomes" id="UP000663570"/>
    </source>
</evidence>
<gene>
    <name evidence="6" type="primary">bamD</name>
    <name evidence="9" type="ORF">JY500_13320</name>
</gene>
<reference evidence="9 10" key="1">
    <citation type="submission" date="2021-02" db="EMBL/GenBank/DDBJ databases">
        <title>Niveibacterium changnyeongensis HC41.</title>
        <authorList>
            <person name="Kang M."/>
        </authorList>
    </citation>
    <scope>NUCLEOTIDE SEQUENCE [LARGE SCALE GENOMIC DNA]</scope>
    <source>
        <strain evidence="9 10">HC41</strain>
    </source>
</reference>
<dbReference type="EMBL" id="CP071060">
    <property type="protein sequence ID" value="QSI75478.1"/>
    <property type="molecule type" value="Genomic_DNA"/>
</dbReference>